<feature type="transmembrane region" description="Helical" evidence="2">
    <location>
        <begin position="20"/>
        <end position="38"/>
    </location>
</feature>
<keyword evidence="2" id="KW-1133">Transmembrane helix</keyword>
<dbReference type="OrthoDB" id="4774085at2"/>
<evidence type="ECO:0000313" key="4">
    <source>
        <dbReference type="EMBL" id="BAD55246.1"/>
    </source>
</evidence>
<dbReference type="RefSeq" id="WP_011206933.1">
    <property type="nucleotide sequence ID" value="NC_006361.1"/>
</dbReference>
<feature type="compositionally biased region" description="Low complexity" evidence="1">
    <location>
        <begin position="400"/>
        <end position="477"/>
    </location>
</feature>
<keyword evidence="2" id="KW-0472">Membrane</keyword>
<feature type="transmembrane region" description="Helical" evidence="2">
    <location>
        <begin position="44"/>
        <end position="64"/>
    </location>
</feature>
<accession>Q5Z2U5</accession>
<feature type="compositionally biased region" description="Low complexity" evidence="1">
    <location>
        <begin position="246"/>
        <end position="366"/>
    </location>
</feature>
<gene>
    <name evidence="4" type="ordered locus">NFA_4040</name>
</gene>
<evidence type="ECO:0000259" key="3">
    <source>
        <dbReference type="Pfam" id="PF20570"/>
    </source>
</evidence>
<name>Q5Z2U5_NOCFA</name>
<feature type="region of interest" description="Disordered" evidence="1">
    <location>
        <begin position="158"/>
        <end position="548"/>
    </location>
</feature>
<dbReference type="EMBL" id="AP006618">
    <property type="protein sequence ID" value="BAD55246.1"/>
    <property type="molecule type" value="Genomic_DNA"/>
</dbReference>
<evidence type="ECO:0000256" key="1">
    <source>
        <dbReference type="SAM" id="MobiDB-lite"/>
    </source>
</evidence>
<protein>
    <recommendedName>
        <fullName evidence="3">DUF6779 domain-containing protein</fullName>
    </recommendedName>
</protein>
<dbReference type="eggNOG" id="ENOG5033Y1Q">
    <property type="taxonomic scope" value="Bacteria"/>
</dbReference>
<keyword evidence="5" id="KW-1185">Reference proteome</keyword>
<organism evidence="4 5">
    <name type="scientific">Nocardia farcinica (strain IFM 10152)</name>
    <dbReference type="NCBI Taxonomy" id="247156"/>
    <lineage>
        <taxon>Bacteria</taxon>
        <taxon>Bacillati</taxon>
        <taxon>Actinomycetota</taxon>
        <taxon>Actinomycetes</taxon>
        <taxon>Mycobacteriales</taxon>
        <taxon>Nocardiaceae</taxon>
        <taxon>Nocardia</taxon>
    </lineage>
</organism>
<dbReference type="Pfam" id="PF20570">
    <property type="entry name" value="DUF6779"/>
    <property type="match status" value="1"/>
</dbReference>
<dbReference type="GeneID" id="61136620"/>
<keyword evidence="2" id="KW-0812">Transmembrane</keyword>
<feature type="compositionally biased region" description="Gly residues" evidence="1">
    <location>
        <begin position="367"/>
        <end position="386"/>
    </location>
</feature>
<feature type="compositionally biased region" description="Low complexity" evidence="1">
    <location>
        <begin position="158"/>
        <end position="177"/>
    </location>
</feature>
<dbReference type="InterPro" id="IPR046706">
    <property type="entry name" value="DUF6779"/>
</dbReference>
<feature type="domain" description="DUF6779" evidence="3">
    <location>
        <begin position="46"/>
        <end position="152"/>
    </location>
</feature>
<proteinExistence type="predicted"/>
<dbReference type="HOGENOM" id="CLU_496810_0_0_11"/>
<evidence type="ECO:0000313" key="5">
    <source>
        <dbReference type="Proteomes" id="UP000006820"/>
    </source>
</evidence>
<dbReference type="Proteomes" id="UP000006820">
    <property type="component" value="Chromosome"/>
</dbReference>
<sequence>MASPSRSSTSRPRRDHAGRFFIGTLILLGLVASVFLIFSNSVHMIRVGMVAALWAAAIGAMAATKYRKDAAVDKAKVRDLQTVYELQLEREITARREYELGVEARVREEVGADAAELAALRAELSVLRQSLQRLFDGDLPMDRPALRAEAMRVPELPGTAAAPANGSSANAGTGQAARNPLTPVFVPEHPAPPAFASPDDDPVTAETSVVPADDEPAPPDAPARLRPPTWPHPFETVRDREVGTWADAYAADDPASSDGDAAAGAATRPAGGSPASSGRSSAAGSDPTSAGASKAATGANASATGSNPAASGSNPAAGSSTAAAGSSTAAARTGTSGKTSSAAGSATISGANPAAPGSGAAPTGPGVAAGSGATGSGTAAGSGVATGPGRATGTDVAADPGVPAASGGATGSGVAAASGATEPSAAVGSSTALGATAAGADPSAAGPSAPVAGSGTAADSPTAGAHPSTAPAAAGAPPGSPDAPVPDEQQPSRTPAAETPSPRPTTPTIGTSSRRRRREEGGGSGDGQRRLSVAEIMANLASEQQQRP</sequence>
<dbReference type="STRING" id="247156.NFA_4040"/>
<feature type="compositionally biased region" description="Low complexity" evidence="1">
    <location>
        <begin position="493"/>
        <end position="512"/>
    </location>
</feature>
<dbReference type="KEGG" id="nfa:NFA_4040"/>
<reference evidence="4 5" key="1">
    <citation type="journal article" date="2004" name="Proc. Natl. Acad. Sci. U.S.A.">
        <title>The complete genomic sequence of Nocardia farcinica IFM 10152.</title>
        <authorList>
            <person name="Ishikawa J."/>
            <person name="Yamashita A."/>
            <person name="Mikami Y."/>
            <person name="Hoshino Y."/>
            <person name="Kurita H."/>
            <person name="Hotta K."/>
            <person name="Shiba T."/>
            <person name="Hattori M."/>
        </authorList>
    </citation>
    <scope>NUCLEOTIDE SEQUENCE [LARGE SCALE GENOMIC DNA]</scope>
    <source>
        <strain evidence="4 5">IFM 10152</strain>
    </source>
</reference>
<evidence type="ECO:0000256" key="2">
    <source>
        <dbReference type="SAM" id="Phobius"/>
    </source>
</evidence>
<dbReference type="AlphaFoldDB" id="Q5Z2U5"/>